<dbReference type="FunFam" id="2.60.200.30:FF:000009">
    <property type="entry name" value="Poly(P)/ATP NAD kinase"/>
    <property type="match status" value="1"/>
</dbReference>
<accession>A0AAD7UU17</accession>
<proteinExistence type="inferred from homology"/>
<evidence type="ECO:0000256" key="2">
    <source>
        <dbReference type="ARBA" id="ARBA00022679"/>
    </source>
</evidence>
<dbReference type="AlphaFoldDB" id="A0AAD7UU17"/>
<dbReference type="Gene3D" id="3.40.50.10330">
    <property type="entry name" value="Probable inorganic polyphosphate/atp-NAD kinase, domain 1"/>
    <property type="match status" value="1"/>
</dbReference>
<keyword evidence="7" id="KW-0520">NAD</keyword>
<dbReference type="InterPro" id="IPR017437">
    <property type="entry name" value="ATP-NAD_kinase_PpnK-typ_C"/>
</dbReference>
<protein>
    <recommendedName>
        <fullName evidence="11">ATP-NAD kinase</fullName>
    </recommendedName>
</protein>
<feature type="compositionally biased region" description="Acidic residues" evidence="8">
    <location>
        <begin position="485"/>
        <end position="494"/>
    </location>
</feature>
<dbReference type="InterPro" id="IPR016064">
    <property type="entry name" value="NAD/diacylglycerol_kinase_sf"/>
</dbReference>
<dbReference type="GO" id="GO:0006741">
    <property type="term" value="P:NADP+ biosynthetic process"/>
    <property type="evidence" value="ECO:0007669"/>
    <property type="project" value="InterPro"/>
</dbReference>
<feature type="compositionally biased region" description="Basic and acidic residues" evidence="8">
    <location>
        <begin position="434"/>
        <end position="444"/>
    </location>
</feature>
<feature type="region of interest" description="Disordered" evidence="8">
    <location>
        <begin position="422"/>
        <end position="495"/>
    </location>
</feature>
<dbReference type="InterPro" id="IPR002504">
    <property type="entry name" value="NADK"/>
</dbReference>
<keyword evidence="3" id="KW-0547">Nucleotide-binding</keyword>
<dbReference type="Proteomes" id="UP001234581">
    <property type="component" value="Unassembled WGS sequence"/>
</dbReference>
<evidence type="ECO:0000256" key="5">
    <source>
        <dbReference type="ARBA" id="ARBA00022840"/>
    </source>
</evidence>
<comment type="caution">
    <text evidence="9">The sequence shown here is derived from an EMBL/GenBank/DDBJ whole genome shotgun (WGS) entry which is preliminary data.</text>
</comment>
<feature type="compositionally biased region" description="Low complexity" evidence="8">
    <location>
        <begin position="451"/>
        <end position="484"/>
    </location>
</feature>
<name>A0AAD7UU17_9FUNG</name>
<evidence type="ECO:0000256" key="8">
    <source>
        <dbReference type="SAM" id="MobiDB-lite"/>
    </source>
</evidence>
<keyword evidence="4" id="KW-0418">Kinase</keyword>
<evidence type="ECO:0000256" key="1">
    <source>
        <dbReference type="ARBA" id="ARBA00010995"/>
    </source>
</evidence>
<evidence type="ECO:0000313" key="9">
    <source>
        <dbReference type="EMBL" id="KAJ8652637.1"/>
    </source>
</evidence>
<dbReference type="HAMAP" id="MF_00361">
    <property type="entry name" value="NAD_kinase"/>
    <property type="match status" value="1"/>
</dbReference>
<evidence type="ECO:0000256" key="7">
    <source>
        <dbReference type="ARBA" id="ARBA00023027"/>
    </source>
</evidence>
<organism evidence="9 10">
    <name type="scientific">Lichtheimia ornata</name>
    <dbReference type="NCBI Taxonomy" id="688661"/>
    <lineage>
        <taxon>Eukaryota</taxon>
        <taxon>Fungi</taxon>
        <taxon>Fungi incertae sedis</taxon>
        <taxon>Mucoromycota</taxon>
        <taxon>Mucoromycotina</taxon>
        <taxon>Mucoromycetes</taxon>
        <taxon>Mucorales</taxon>
        <taxon>Lichtheimiaceae</taxon>
        <taxon>Lichtheimia</taxon>
    </lineage>
</organism>
<dbReference type="GO" id="GO:0003951">
    <property type="term" value="F:NAD+ kinase activity"/>
    <property type="evidence" value="ECO:0007669"/>
    <property type="project" value="InterPro"/>
</dbReference>
<dbReference type="Gene3D" id="2.60.200.30">
    <property type="entry name" value="Probable inorganic polyphosphate/atp-NAD kinase, domain 2"/>
    <property type="match status" value="1"/>
</dbReference>
<evidence type="ECO:0000256" key="3">
    <source>
        <dbReference type="ARBA" id="ARBA00022741"/>
    </source>
</evidence>
<evidence type="ECO:0000256" key="6">
    <source>
        <dbReference type="ARBA" id="ARBA00022857"/>
    </source>
</evidence>
<dbReference type="RefSeq" id="XP_058337551.1">
    <property type="nucleotide sequence ID" value="XM_058491678.1"/>
</dbReference>
<keyword evidence="6" id="KW-0521">NADP</keyword>
<keyword evidence="5" id="KW-0067">ATP-binding</keyword>
<evidence type="ECO:0000313" key="10">
    <source>
        <dbReference type="Proteomes" id="UP001234581"/>
    </source>
</evidence>
<evidence type="ECO:0000256" key="4">
    <source>
        <dbReference type="ARBA" id="ARBA00022777"/>
    </source>
</evidence>
<dbReference type="PANTHER" id="PTHR20275">
    <property type="entry name" value="NAD KINASE"/>
    <property type="match status" value="1"/>
</dbReference>
<gene>
    <name evidence="9" type="ORF">O0I10_011715</name>
</gene>
<reference evidence="9 10" key="1">
    <citation type="submission" date="2023-03" db="EMBL/GenBank/DDBJ databases">
        <title>Genome sequence of Lichtheimia ornata CBS 291.66.</title>
        <authorList>
            <person name="Mohabir J.T."/>
            <person name="Shea T.P."/>
            <person name="Kurbessoian T."/>
            <person name="Berby B."/>
            <person name="Fontaine J."/>
            <person name="Livny J."/>
            <person name="Gnirke A."/>
            <person name="Stajich J.E."/>
            <person name="Cuomo C.A."/>
        </authorList>
    </citation>
    <scope>NUCLEOTIDE SEQUENCE [LARGE SCALE GENOMIC DNA]</scope>
    <source>
        <strain evidence="9">CBS 291.66</strain>
    </source>
</reference>
<comment type="similarity">
    <text evidence="1">Belongs to the NAD kinase family.</text>
</comment>
<feature type="region of interest" description="Disordered" evidence="8">
    <location>
        <begin position="1"/>
        <end position="23"/>
    </location>
</feature>
<dbReference type="Pfam" id="PF01513">
    <property type="entry name" value="NAD_kinase"/>
    <property type="match status" value="1"/>
</dbReference>
<dbReference type="SUPFAM" id="SSF111331">
    <property type="entry name" value="NAD kinase/diacylglycerol kinase-like"/>
    <property type="match status" value="1"/>
</dbReference>
<dbReference type="PANTHER" id="PTHR20275:SF0">
    <property type="entry name" value="NAD KINASE"/>
    <property type="match status" value="1"/>
</dbReference>
<dbReference type="GO" id="GO:0019674">
    <property type="term" value="P:NAD+ metabolic process"/>
    <property type="evidence" value="ECO:0007669"/>
    <property type="project" value="InterPro"/>
</dbReference>
<evidence type="ECO:0008006" key="11">
    <source>
        <dbReference type="Google" id="ProtNLM"/>
    </source>
</evidence>
<dbReference type="GO" id="GO:0005524">
    <property type="term" value="F:ATP binding"/>
    <property type="evidence" value="ECO:0007669"/>
    <property type="project" value="UniProtKB-KW"/>
</dbReference>
<dbReference type="GeneID" id="83219114"/>
<dbReference type="EMBL" id="JARTCD010000098">
    <property type="protein sequence ID" value="KAJ8652637.1"/>
    <property type="molecule type" value="Genomic_DNA"/>
</dbReference>
<keyword evidence="10" id="KW-1185">Reference proteome</keyword>
<keyword evidence="2" id="KW-0808">Transferase</keyword>
<dbReference type="Pfam" id="PF20143">
    <property type="entry name" value="NAD_kinase_C"/>
    <property type="match status" value="1"/>
</dbReference>
<dbReference type="InterPro" id="IPR017438">
    <property type="entry name" value="ATP-NAD_kinase_N"/>
</dbReference>
<sequence>MPDLNTDIPRPRRQSSVHSPPISSPIHPEHFESMLQKWDPNQNKLVIITKAGDKKLLRMTRRLTEWLICTPRFGKQDPFTVYVDAHLEHVKCFRYHEMAQVNPLIKKNLKFWTPTLLHENPRMFHLILTLGGDGTVLFTSWLFQSYVPPILSFHLGSLNFLATYPYHDHRETFKEVFEQGYRTTARMRLSCTIYRHQQDNSACERRRQSESILQACQLAHIETTWMKKQLKIESRNLSEPERDAVSKEIPCYTAAPCATYEVLNEIVVDRGPSAYMSVLELFGDERHLTTVQADGIVIATPTGSTAYSLSAGGSLTHPEVRATLVTPICPHTLSFRPMLLPETMVIRVVVPFGSVRSAYCSFDGRNRVELKPGDHVKITASQNPLTTVARTGSTCDWFHSLQCSLQWNVRMRQKSFLVLEEDDKQAPAVASSPTKDELPGHEEGLFGCLHNGKQQQQQSNNGNGADSSSTSTTANNSESTTAYNSEDEDEDDDLVVLPEWSIEELQPPNPFAKCVKE</sequence>